<dbReference type="InterPro" id="IPR010730">
    <property type="entry name" value="HET"/>
</dbReference>
<dbReference type="Proteomes" id="UP000184330">
    <property type="component" value="Unassembled WGS sequence"/>
</dbReference>
<dbReference type="InterPro" id="IPR052895">
    <property type="entry name" value="HetReg/Transcr_Mod"/>
</dbReference>
<dbReference type="AlphaFoldDB" id="A0A1L7XKS7"/>
<gene>
    <name evidence="2" type="ORF">PAC_15436</name>
</gene>
<sequence length="677" mass="77361">MEWLIDFIADWVLCKMQRRKGIRNVGNSGYVADQSWLIDFSAGLDIPICSHAKLVTQDAGKSESEIVTAMSELAPKFQYDPPVIQNTRSFRLLQLHPATSRNDILRFDLKTVSLDDRHFYDAISYTWDAQLLDVQALCEGRPFFITRNCQRILTTLRLEDRIRQVWIDQICINQSSLEDRSRNVANMGDIYRYPGNVIIWPGELDNKIKEFLFRISGDCRATVRECIEDPNAVSLKMFRGAMGFNYAGDIETDKKTYLEFVASPWFHRMWTFQEFVILYHDALYFLVDDALLSYMRFSTFEVQHVLPSSTVIIGLQTLKQALLGQLRRPENQSNNEWTLSSLLKHLIGRRCGDPRDQIFAILAALSALGPERKAADSFPFRLPDYSLPVSQVYEKTTLWALSEQKDVRILYLAAISTSEASRRHDLRNHCTSDLPSWVPDLQYLSYLDRPDHPGIMRPKKPLPKSKLTFEYVPSSRAIRLKGLICDTLQFIGTEFIPCGTDFVPPTLEVYFILGTWWSEMRAFAQQASGFSYTAERFLSIAKGSIHEDPPRNTPPKQCFQAFAEQYTHLAENVYNGGNFNAEVTIPDELKEFENEICDLTSLYHQTLLISEHGLIGTGLGDFQVGDKIAIAAGFDQLLILRAFGSHYQLIGHANMDGLMDGEAWLEDESKLMGIEIR</sequence>
<evidence type="ECO:0000313" key="2">
    <source>
        <dbReference type="EMBL" id="CZR65536.1"/>
    </source>
</evidence>
<evidence type="ECO:0000259" key="1">
    <source>
        <dbReference type="Pfam" id="PF06985"/>
    </source>
</evidence>
<dbReference type="PANTHER" id="PTHR24148">
    <property type="entry name" value="ANKYRIN REPEAT DOMAIN-CONTAINING PROTEIN 39 HOMOLOG-RELATED"/>
    <property type="match status" value="1"/>
</dbReference>
<organism evidence="2 3">
    <name type="scientific">Phialocephala subalpina</name>
    <dbReference type="NCBI Taxonomy" id="576137"/>
    <lineage>
        <taxon>Eukaryota</taxon>
        <taxon>Fungi</taxon>
        <taxon>Dikarya</taxon>
        <taxon>Ascomycota</taxon>
        <taxon>Pezizomycotina</taxon>
        <taxon>Leotiomycetes</taxon>
        <taxon>Helotiales</taxon>
        <taxon>Mollisiaceae</taxon>
        <taxon>Phialocephala</taxon>
        <taxon>Phialocephala fortinii species complex</taxon>
    </lineage>
</organism>
<dbReference type="EMBL" id="FJOG01000031">
    <property type="protein sequence ID" value="CZR65536.1"/>
    <property type="molecule type" value="Genomic_DNA"/>
</dbReference>
<name>A0A1L7XKS7_9HELO</name>
<feature type="domain" description="Heterokaryon incompatibility" evidence="1">
    <location>
        <begin position="120"/>
        <end position="274"/>
    </location>
</feature>
<reference evidence="2 3" key="1">
    <citation type="submission" date="2016-03" db="EMBL/GenBank/DDBJ databases">
        <authorList>
            <person name="Ploux O."/>
        </authorList>
    </citation>
    <scope>NUCLEOTIDE SEQUENCE [LARGE SCALE GENOMIC DNA]</scope>
    <source>
        <strain evidence="2 3">UAMH 11012</strain>
    </source>
</reference>
<dbReference type="Pfam" id="PF06985">
    <property type="entry name" value="HET"/>
    <property type="match status" value="1"/>
</dbReference>
<keyword evidence="3" id="KW-1185">Reference proteome</keyword>
<protein>
    <recommendedName>
        <fullName evidence="1">Heterokaryon incompatibility domain-containing protein</fullName>
    </recommendedName>
</protein>
<proteinExistence type="predicted"/>
<accession>A0A1L7XKS7</accession>
<dbReference type="OrthoDB" id="194358at2759"/>
<dbReference type="PANTHER" id="PTHR24148:SF64">
    <property type="entry name" value="HETEROKARYON INCOMPATIBILITY DOMAIN-CONTAINING PROTEIN"/>
    <property type="match status" value="1"/>
</dbReference>
<evidence type="ECO:0000313" key="3">
    <source>
        <dbReference type="Proteomes" id="UP000184330"/>
    </source>
</evidence>